<evidence type="ECO:0000313" key="1">
    <source>
        <dbReference type="EMBL" id="BFO16932.1"/>
    </source>
</evidence>
<name>A0AAT9HHY9_9ACTN</name>
<reference evidence="1" key="1">
    <citation type="submission" date="2024-06" db="EMBL/GenBank/DDBJ databases">
        <authorList>
            <consortium name="consrtm"/>
            <person name="Uemura M."/>
            <person name="Terahara T."/>
        </authorList>
    </citation>
    <scope>NUCLEOTIDE SEQUENCE</scope>
    <source>
        <strain evidence="1">KM77-8</strain>
    </source>
</reference>
<proteinExistence type="predicted"/>
<gene>
    <name evidence="1" type="ORF">SHKM778_33200</name>
</gene>
<organism evidence="1">
    <name type="scientific">Streptomyces haneummycinicus</name>
    <dbReference type="NCBI Taxonomy" id="3074435"/>
    <lineage>
        <taxon>Bacteria</taxon>
        <taxon>Bacillati</taxon>
        <taxon>Actinomycetota</taxon>
        <taxon>Actinomycetes</taxon>
        <taxon>Kitasatosporales</taxon>
        <taxon>Streptomycetaceae</taxon>
        <taxon>Streptomyces</taxon>
    </lineage>
</organism>
<sequence length="108" mass="11427">MPAADASASTLETAPPWPAATGTFGVCRERWSCWVGGAAAPTDRTAAPTARTARFRATGRRIRTSGKRLFAQPSSSPGPRQGGVRVCRTAVAGTLCGLRLEHGFVWDR</sequence>
<reference evidence="1" key="2">
    <citation type="submission" date="2024-07" db="EMBL/GenBank/DDBJ databases">
        <title>Streptomyces haneummycinica sp. nov., a new antibiotic-producing actinobacterium isolated from marine sediment.</title>
        <authorList>
            <person name="Uemura M."/>
            <person name="Hamada M."/>
            <person name="Hirano S."/>
            <person name="Kobayashi K."/>
            <person name="Ohshiro T."/>
            <person name="Kobayashi T."/>
            <person name="Terahara T."/>
        </authorList>
    </citation>
    <scope>NUCLEOTIDE SEQUENCE</scope>
    <source>
        <strain evidence="1">KM77-8</strain>
    </source>
</reference>
<protein>
    <submittedName>
        <fullName evidence="1">Uncharacterized protein</fullName>
    </submittedName>
</protein>
<dbReference type="EMBL" id="AP035768">
    <property type="protein sequence ID" value="BFO16932.1"/>
    <property type="molecule type" value="Genomic_DNA"/>
</dbReference>
<dbReference type="AlphaFoldDB" id="A0AAT9HHY9"/>
<accession>A0AAT9HHY9</accession>